<gene>
    <name evidence="5" type="ORF">HGRIS_011571</name>
</gene>
<evidence type="ECO:0000313" key="5">
    <source>
        <dbReference type="EMBL" id="KAL0959906.1"/>
    </source>
</evidence>
<comment type="pathway">
    <text evidence="1">Secondary metabolite biosynthesis.</text>
</comment>
<comment type="caution">
    <text evidence="5">The sequence shown here is derived from an EMBL/GenBank/DDBJ whole genome shotgun (WGS) entry which is preliminary data.</text>
</comment>
<sequence length="305" mass="34085">MATRNATRPDLDLSYYEHLTPQKLAFFKQQTGLEEEELKDHLLRIQAKSYEVFRYPCIRNFGFTELRCTTLPAYEQAIKLGKERHGAIFLEVGCCFGTDLRKAAADGIPVQNMIGTDLRGDFWKIGHELFKSNPETWPVPFIAGDVFDSSHIAQREPAYTVPNTAVPALNTLTSLNPLYGHVSILHTSSVFHLFSEKGQFEMAKALGSLLSPLPGSIILGSHGALPEKGFTTNVAGFEKEGPDSEAGDVEMFCHSPESWTELWDGQIFKKGTVKVETELRPLNKKDSLGELGPVFYLLFWSVTRL</sequence>
<evidence type="ECO:0000256" key="4">
    <source>
        <dbReference type="ARBA" id="ARBA00038314"/>
    </source>
</evidence>
<proteinExistence type="inferred from homology"/>
<dbReference type="SUPFAM" id="SSF53335">
    <property type="entry name" value="S-adenosyl-L-methionine-dependent methyltransferases"/>
    <property type="match status" value="1"/>
</dbReference>
<dbReference type="Proteomes" id="UP001556367">
    <property type="component" value="Unassembled WGS sequence"/>
</dbReference>
<name>A0ABR3JXR5_9AGAR</name>
<comment type="similarity">
    <text evidence="4">Belongs to the class I-like SAM-binding methyltransferase superfamily.</text>
</comment>
<dbReference type="InterPro" id="IPR029063">
    <property type="entry name" value="SAM-dependent_MTases_sf"/>
</dbReference>
<reference evidence="6" key="1">
    <citation type="submission" date="2024-06" db="EMBL/GenBank/DDBJ databases">
        <title>Multi-omics analyses provide insights into the biosynthesis of the anticancer antibiotic pleurotin in Hohenbuehelia grisea.</title>
        <authorList>
            <person name="Weaver J.A."/>
            <person name="Alberti F."/>
        </authorList>
    </citation>
    <scope>NUCLEOTIDE SEQUENCE [LARGE SCALE GENOMIC DNA]</scope>
    <source>
        <strain evidence="6">T-177</strain>
    </source>
</reference>
<evidence type="ECO:0000313" key="6">
    <source>
        <dbReference type="Proteomes" id="UP001556367"/>
    </source>
</evidence>
<dbReference type="EMBL" id="JASNQZ010000002">
    <property type="protein sequence ID" value="KAL0959906.1"/>
    <property type="molecule type" value="Genomic_DNA"/>
</dbReference>
<protein>
    <recommendedName>
        <fullName evidence="7">Methyltransferase domain-containing protein</fullName>
    </recommendedName>
</protein>
<evidence type="ECO:0000256" key="2">
    <source>
        <dbReference type="ARBA" id="ARBA00022679"/>
    </source>
</evidence>
<dbReference type="PANTHER" id="PTHR35897">
    <property type="entry name" value="METHYLTRANSFERASE AUSD"/>
    <property type="match status" value="1"/>
</dbReference>
<dbReference type="InterPro" id="IPR051654">
    <property type="entry name" value="Meroterpenoid_MTases"/>
</dbReference>
<organism evidence="5 6">
    <name type="scientific">Hohenbuehelia grisea</name>
    <dbReference type="NCBI Taxonomy" id="104357"/>
    <lineage>
        <taxon>Eukaryota</taxon>
        <taxon>Fungi</taxon>
        <taxon>Dikarya</taxon>
        <taxon>Basidiomycota</taxon>
        <taxon>Agaricomycotina</taxon>
        <taxon>Agaricomycetes</taxon>
        <taxon>Agaricomycetidae</taxon>
        <taxon>Agaricales</taxon>
        <taxon>Pleurotineae</taxon>
        <taxon>Pleurotaceae</taxon>
        <taxon>Hohenbuehelia</taxon>
    </lineage>
</organism>
<keyword evidence="3" id="KW-0949">S-adenosyl-L-methionine</keyword>
<keyword evidence="2" id="KW-0808">Transferase</keyword>
<evidence type="ECO:0000256" key="1">
    <source>
        <dbReference type="ARBA" id="ARBA00005179"/>
    </source>
</evidence>
<accession>A0ABR3JXR5</accession>
<evidence type="ECO:0000256" key="3">
    <source>
        <dbReference type="ARBA" id="ARBA00022691"/>
    </source>
</evidence>
<keyword evidence="6" id="KW-1185">Reference proteome</keyword>
<dbReference type="Gene3D" id="3.40.50.150">
    <property type="entry name" value="Vaccinia Virus protein VP39"/>
    <property type="match status" value="1"/>
</dbReference>
<evidence type="ECO:0008006" key="7">
    <source>
        <dbReference type="Google" id="ProtNLM"/>
    </source>
</evidence>
<dbReference type="PANTHER" id="PTHR35897:SF1">
    <property type="entry name" value="METHYLTRANSFERASE AUSD"/>
    <property type="match status" value="1"/>
</dbReference>